<dbReference type="Gene3D" id="1.10.10.10">
    <property type="entry name" value="Winged helix-like DNA-binding domain superfamily/Winged helix DNA-binding domain"/>
    <property type="match status" value="1"/>
</dbReference>
<dbReference type="InterPro" id="IPR013324">
    <property type="entry name" value="RNA_pol_sigma_r3/r4-like"/>
</dbReference>
<keyword evidence="3" id="KW-1185">Reference proteome</keyword>
<dbReference type="Pfam" id="PF04967">
    <property type="entry name" value="HTH_10"/>
    <property type="match status" value="1"/>
</dbReference>
<dbReference type="SUPFAM" id="SSF88659">
    <property type="entry name" value="Sigma3 and sigma4 domains of RNA polymerase sigma factors"/>
    <property type="match status" value="1"/>
</dbReference>
<accession>A0A117ITZ2</accession>
<feature type="domain" description="HTH bat-type" evidence="1">
    <location>
        <begin position="160"/>
        <end position="212"/>
    </location>
</feature>
<dbReference type="PANTHER" id="PTHR34236">
    <property type="entry name" value="DIMETHYL SULFOXIDE REDUCTASE TRANSCRIPTIONAL ACTIVATOR"/>
    <property type="match status" value="1"/>
</dbReference>
<dbReference type="Proteomes" id="UP000053462">
    <property type="component" value="Unassembled WGS sequence"/>
</dbReference>
<dbReference type="InterPro" id="IPR007050">
    <property type="entry name" value="HTH_bacterioopsin"/>
</dbReference>
<evidence type="ECO:0000313" key="3">
    <source>
        <dbReference type="Proteomes" id="UP000053462"/>
    </source>
</evidence>
<comment type="caution">
    <text evidence="2">The sequence shown here is derived from an EMBL/GenBank/DDBJ whole genome shotgun (WGS) entry which is preliminary data.</text>
</comment>
<dbReference type="RefSeq" id="WP_058938004.1">
    <property type="nucleotide sequence ID" value="NZ_LLYW01000004.1"/>
</dbReference>
<evidence type="ECO:0000259" key="1">
    <source>
        <dbReference type="Pfam" id="PF04967"/>
    </source>
</evidence>
<dbReference type="OrthoDB" id="165911at2157"/>
<dbReference type="STRING" id="227598.APY94_01800"/>
<proteinExistence type="predicted"/>
<name>A0A117ITZ2_9EURY</name>
<dbReference type="InterPro" id="IPR036388">
    <property type="entry name" value="WH-like_DNA-bd_sf"/>
</dbReference>
<organism evidence="2 3">
    <name type="scientific">Thermococcus celericrescens</name>
    <dbReference type="NCBI Taxonomy" id="227598"/>
    <lineage>
        <taxon>Archaea</taxon>
        <taxon>Methanobacteriati</taxon>
        <taxon>Methanobacteriota</taxon>
        <taxon>Thermococci</taxon>
        <taxon>Thermococcales</taxon>
        <taxon>Thermococcaceae</taxon>
        <taxon>Thermococcus</taxon>
    </lineage>
</organism>
<dbReference type="EMBL" id="LLYW01000004">
    <property type="protein sequence ID" value="KUH34569.1"/>
    <property type="molecule type" value="Genomic_DNA"/>
</dbReference>
<protein>
    <submittedName>
        <fullName evidence="2">Transcriptional regulator</fullName>
    </submittedName>
</protein>
<gene>
    <name evidence="2" type="ORF">APY94_01800</name>
</gene>
<reference evidence="2 3" key="1">
    <citation type="submission" date="2015-10" db="EMBL/GenBank/DDBJ databases">
        <title>Draft genome sequence of Thermococcus celericrescens strain DSM 17994.</title>
        <authorList>
            <person name="Hong S.-J."/>
            <person name="Park C.-E."/>
            <person name="Shin J.-H."/>
        </authorList>
    </citation>
    <scope>NUCLEOTIDE SEQUENCE [LARGE SCALE GENOMIC DNA]</scope>
    <source>
        <strain evidence="2 3">DSM 17994</strain>
    </source>
</reference>
<evidence type="ECO:0000313" key="2">
    <source>
        <dbReference type="EMBL" id="KUH34569.1"/>
    </source>
</evidence>
<dbReference type="AlphaFoldDB" id="A0A117ITZ2"/>
<sequence>MKRLKIAVPYREELFGGLEWLLEAIDWAYGDTYFTIGADVVKLIEVKFKEGINPVGILERLNTLPSVKDVRAFPRNGGYLLYIRTSLEPQREQADRLFELQKKGLVVFESGTFVGGESVLSVLCEEELVGDVVRAFRETYGARVISVEEAEPESSPLSKLTKRQAEVLLLAYKSGYFDEPRKVTLRELAEMLNLSPSTVKEHLRKGLKKVLEGIIE</sequence>
<dbReference type="PANTHER" id="PTHR34236:SF1">
    <property type="entry name" value="DIMETHYL SULFOXIDE REDUCTASE TRANSCRIPTIONAL ACTIVATOR"/>
    <property type="match status" value="1"/>
</dbReference>